<dbReference type="InterPro" id="IPR003869">
    <property type="entry name" value="Polysac_CapD-like"/>
</dbReference>
<organism evidence="2 3">
    <name type="scientific">Candidatus Iainarchaeum sp</name>
    <dbReference type="NCBI Taxonomy" id="3101447"/>
    <lineage>
        <taxon>Archaea</taxon>
        <taxon>Candidatus Iainarchaeota</taxon>
        <taxon>Candidatus Iainarchaeia</taxon>
        <taxon>Candidatus Iainarchaeales</taxon>
        <taxon>Candidatus Iainarchaeaceae</taxon>
        <taxon>Candidatus Iainarchaeum</taxon>
    </lineage>
</organism>
<gene>
    <name evidence="2" type="ORF">DRO04_02090</name>
</gene>
<evidence type="ECO:0000259" key="1">
    <source>
        <dbReference type="Pfam" id="PF02719"/>
    </source>
</evidence>
<dbReference type="AlphaFoldDB" id="A0A497JHL9"/>
<accession>A0A497JHL9</accession>
<name>A0A497JHL9_9ARCH</name>
<reference evidence="2 3" key="1">
    <citation type="submission" date="2018-06" db="EMBL/GenBank/DDBJ databases">
        <title>Extensive metabolic versatility and redundancy in microbially diverse, dynamic hydrothermal sediments.</title>
        <authorList>
            <person name="Dombrowski N."/>
            <person name="Teske A."/>
            <person name="Baker B.J."/>
        </authorList>
    </citation>
    <scope>NUCLEOTIDE SEQUENCE [LARGE SCALE GENOMIC DNA]</scope>
    <source>
        <strain evidence="2">B51_G17</strain>
    </source>
</reference>
<dbReference type="PANTHER" id="PTHR43318">
    <property type="entry name" value="UDP-N-ACETYLGLUCOSAMINE 4,6-DEHYDRATASE"/>
    <property type="match status" value="1"/>
</dbReference>
<dbReference type="EMBL" id="QMWP01000070">
    <property type="protein sequence ID" value="RLG70291.1"/>
    <property type="molecule type" value="Genomic_DNA"/>
</dbReference>
<dbReference type="PANTHER" id="PTHR43318:SF2">
    <property type="entry name" value="UDP-N-ACETYLGLUCOSAMINE 4,6-DEHYDRATASE (INVERTING)"/>
    <property type="match status" value="1"/>
</dbReference>
<evidence type="ECO:0000313" key="3">
    <source>
        <dbReference type="Proteomes" id="UP000278031"/>
    </source>
</evidence>
<proteinExistence type="predicted"/>
<sequence length="116" mass="13648">GGEIFIFKMPAVRLRDLAEAVVEETLKQEKNKKKIKIEISGRRPGEKDHEELMTENEAKLAYECDGMFIILSEIFKKHEKQPYYSKANIKNYSSKNSRLLSKEEIKELLRELKFIK</sequence>
<protein>
    <recommendedName>
        <fullName evidence="1">Polysaccharide biosynthesis protein CapD-like domain-containing protein</fullName>
    </recommendedName>
</protein>
<dbReference type="Proteomes" id="UP000278031">
    <property type="component" value="Unassembled WGS sequence"/>
</dbReference>
<evidence type="ECO:0000313" key="2">
    <source>
        <dbReference type="EMBL" id="RLG70291.1"/>
    </source>
</evidence>
<dbReference type="Gene3D" id="3.40.50.720">
    <property type="entry name" value="NAD(P)-binding Rossmann-like Domain"/>
    <property type="match status" value="1"/>
</dbReference>
<comment type="caution">
    <text evidence="2">The sequence shown here is derived from an EMBL/GenBank/DDBJ whole genome shotgun (WGS) entry which is preliminary data.</text>
</comment>
<feature type="non-terminal residue" evidence="2">
    <location>
        <position position="1"/>
    </location>
</feature>
<dbReference type="InterPro" id="IPR051203">
    <property type="entry name" value="Polysaccharide_Synthase-Rel"/>
</dbReference>
<dbReference type="Pfam" id="PF02719">
    <property type="entry name" value="Polysacc_synt_2"/>
    <property type="match status" value="1"/>
</dbReference>
<feature type="domain" description="Polysaccharide biosynthesis protein CapD-like" evidence="1">
    <location>
        <begin position="1"/>
        <end position="70"/>
    </location>
</feature>